<dbReference type="OrthoDB" id="951199at2"/>
<proteinExistence type="predicted"/>
<evidence type="ECO:0000313" key="2">
    <source>
        <dbReference type="EMBL" id="TLV00304.1"/>
    </source>
</evidence>
<comment type="caution">
    <text evidence="2">The sequence shown here is derived from an EMBL/GenBank/DDBJ whole genome shotgun (WGS) entry which is preliminary data.</text>
</comment>
<evidence type="ECO:0000256" key="1">
    <source>
        <dbReference type="SAM" id="SignalP"/>
    </source>
</evidence>
<organism evidence="2 3">
    <name type="scientific">Dyadobacter luticola</name>
    <dbReference type="NCBI Taxonomy" id="1979387"/>
    <lineage>
        <taxon>Bacteria</taxon>
        <taxon>Pseudomonadati</taxon>
        <taxon>Bacteroidota</taxon>
        <taxon>Cytophagia</taxon>
        <taxon>Cytophagales</taxon>
        <taxon>Spirosomataceae</taxon>
        <taxon>Dyadobacter</taxon>
    </lineage>
</organism>
<reference evidence="2 3" key="1">
    <citation type="submission" date="2019-05" db="EMBL/GenBank/DDBJ databases">
        <authorList>
            <person name="Qu J.-H."/>
        </authorList>
    </citation>
    <scope>NUCLEOTIDE SEQUENCE [LARGE SCALE GENOMIC DNA]</scope>
    <source>
        <strain evidence="2 3">T17</strain>
    </source>
</reference>
<gene>
    <name evidence="2" type="ORF">FEN17_12440</name>
</gene>
<keyword evidence="1" id="KW-0732">Signal</keyword>
<name>A0A5R9KVN8_9BACT</name>
<dbReference type="EMBL" id="VCEJ01000004">
    <property type="protein sequence ID" value="TLV00304.1"/>
    <property type="molecule type" value="Genomic_DNA"/>
</dbReference>
<sequence length="259" mass="28561">MNFMRFILYCAVCFACCQSVLAQDNAPDPPEKVAADALFAMTQADYYTNLLVNDRVPYEGDCSGVVCKQGGLPVTLIKFEGERIDDANVALTWETSEETNNDYFEVERTLNPSRGFITVAKVKGAGSTATLHSYQQQDFNDYPVYTYYRLKQVDFDGTIQYSAIISIKASDAALTVTALPNPGQSKHIGFKITGLKATERFTTVIYNVQGAVVFSDPTPQTDSGEQIVRPKLQDIPPGKYSIKIKSADRQATTSFVVIP</sequence>
<evidence type="ECO:0000313" key="3">
    <source>
        <dbReference type="Proteomes" id="UP000306402"/>
    </source>
</evidence>
<dbReference type="InterPro" id="IPR026444">
    <property type="entry name" value="Secre_tail"/>
</dbReference>
<dbReference type="AlphaFoldDB" id="A0A5R9KVN8"/>
<feature type="signal peptide" evidence="1">
    <location>
        <begin position="1"/>
        <end position="22"/>
    </location>
</feature>
<dbReference type="NCBIfam" id="TIGR04183">
    <property type="entry name" value="Por_Secre_tail"/>
    <property type="match status" value="1"/>
</dbReference>
<protein>
    <submittedName>
        <fullName evidence="2">T9SS type A sorting domain-containing protein</fullName>
    </submittedName>
</protein>
<feature type="chain" id="PRO_5024342985" evidence="1">
    <location>
        <begin position="23"/>
        <end position="259"/>
    </location>
</feature>
<keyword evidence="3" id="KW-1185">Reference proteome</keyword>
<dbReference type="Proteomes" id="UP000306402">
    <property type="component" value="Unassembled WGS sequence"/>
</dbReference>
<accession>A0A5R9KVN8</accession>